<dbReference type="EMBL" id="JANJYI010000001">
    <property type="protein sequence ID" value="KAK2663109.1"/>
    <property type="molecule type" value="Genomic_DNA"/>
</dbReference>
<reference evidence="1" key="1">
    <citation type="journal article" date="2023" name="Plant J.">
        <title>Genome sequences and population genomics provide insights into the demographic history, inbreeding, and mutation load of two 'living fossil' tree species of Dipteronia.</title>
        <authorList>
            <person name="Feng Y."/>
            <person name="Comes H.P."/>
            <person name="Chen J."/>
            <person name="Zhu S."/>
            <person name="Lu R."/>
            <person name="Zhang X."/>
            <person name="Li P."/>
            <person name="Qiu J."/>
            <person name="Olsen K.M."/>
            <person name="Qiu Y."/>
        </authorList>
    </citation>
    <scope>NUCLEOTIDE SEQUENCE</scope>
    <source>
        <strain evidence="1">KIB01</strain>
    </source>
</reference>
<dbReference type="PANTHER" id="PTHR33103">
    <property type="entry name" value="OS01G0153900 PROTEIN"/>
    <property type="match status" value="1"/>
</dbReference>
<gene>
    <name evidence="1" type="ORF">Ddye_001683</name>
</gene>
<proteinExistence type="predicted"/>
<comment type="caution">
    <text evidence="1">The sequence shown here is derived from an EMBL/GenBank/DDBJ whole genome shotgun (WGS) entry which is preliminary data.</text>
</comment>
<dbReference type="PANTHER" id="PTHR33103:SF19">
    <property type="entry name" value="OS09G0544700 PROTEIN"/>
    <property type="match status" value="1"/>
</dbReference>
<dbReference type="Proteomes" id="UP001280121">
    <property type="component" value="Unassembled WGS sequence"/>
</dbReference>
<keyword evidence="2" id="KW-1185">Reference proteome</keyword>
<evidence type="ECO:0000313" key="1">
    <source>
        <dbReference type="EMBL" id="KAK2663109.1"/>
    </source>
</evidence>
<organism evidence="1 2">
    <name type="scientific">Dipteronia dyeriana</name>
    <dbReference type="NCBI Taxonomy" id="168575"/>
    <lineage>
        <taxon>Eukaryota</taxon>
        <taxon>Viridiplantae</taxon>
        <taxon>Streptophyta</taxon>
        <taxon>Embryophyta</taxon>
        <taxon>Tracheophyta</taxon>
        <taxon>Spermatophyta</taxon>
        <taxon>Magnoliopsida</taxon>
        <taxon>eudicotyledons</taxon>
        <taxon>Gunneridae</taxon>
        <taxon>Pentapetalae</taxon>
        <taxon>rosids</taxon>
        <taxon>malvids</taxon>
        <taxon>Sapindales</taxon>
        <taxon>Sapindaceae</taxon>
        <taxon>Hippocastanoideae</taxon>
        <taxon>Acereae</taxon>
        <taxon>Dipteronia</taxon>
    </lineage>
</organism>
<protein>
    <submittedName>
        <fullName evidence="1">Uncharacterized protein</fullName>
    </submittedName>
</protein>
<accession>A0AAD9XP38</accession>
<dbReference type="InterPro" id="IPR007750">
    <property type="entry name" value="DUF674"/>
</dbReference>
<dbReference type="Pfam" id="PF05056">
    <property type="entry name" value="DUF674"/>
    <property type="match status" value="1"/>
</dbReference>
<sequence>MASPKIKLKLLVNKTTEKVVFAEADKDFIDFLIHLLSLPIATAVRLLKERTMDVGSLSHFYESLQNLPESYLQPNQKKNSLLNPRVPILSAAAAASGISLTLTSNDHDFDTRKAYTCASCMSHMAVVPNLNCPNCERRSMDRELSYVNPPGKGGGFLKGLVSYIVMDNLEFMPMSTKMFVSLLKKFDIEDVSALEETEVELGVEEGLKLLKLSLECKSVLTSFYHDMRGTISVVETKIPRNIKTVRKLSFSKSERSNSQTDGKLIDGEVTGRAAIEKETKTASLHLPKLQPAQSIDYPPAEPCRESAPSRCRCMGCLW</sequence>
<dbReference type="AlphaFoldDB" id="A0AAD9XP38"/>
<name>A0AAD9XP38_9ROSI</name>
<evidence type="ECO:0000313" key="2">
    <source>
        <dbReference type="Proteomes" id="UP001280121"/>
    </source>
</evidence>